<comment type="caution">
    <text evidence="5">The sequence shown here is derived from an EMBL/GenBank/DDBJ whole genome shotgun (WGS) entry which is preliminary data.</text>
</comment>
<evidence type="ECO:0000313" key="5">
    <source>
        <dbReference type="EMBL" id="PZQ22322.1"/>
    </source>
</evidence>
<comment type="similarity">
    <text evidence="1 3">Belongs to the type-B carboxylesterase/lipase family.</text>
</comment>
<dbReference type="EMBL" id="QFPJ01000015">
    <property type="protein sequence ID" value="PZQ22322.1"/>
    <property type="molecule type" value="Genomic_DNA"/>
</dbReference>
<dbReference type="SMR" id="A0A2W5KZ74"/>
<proteinExistence type="inferred from homology"/>
<gene>
    <name evidence="5" type="ORF">DI569_08400</name>
</gene>
<evidence type="ECO:0000256" key="3">
    <source>
        <dbReference type="RuleBase" id="RU361235"/>
    </source>
</evidence>
<dbReference type="InterPro" id="IPR029058">
    <property type="entry name" value="AB_hydrolase_fold"/>
</dbReference>
<feature type="domain" description="Carboxylesterase type B" evidence="4">
    <location>
        <begin position="52"/>
        <end position="529"/>
    </location>
</feature>
<dbReference type="Gene3D" id="3.40.50.1820">
    <property type="entry name" value="alpha/beta hydrolase"/>
    <property type="match status" value="1"/>
</dbReference>
<evidence type="ECO:0000313" key="6">
    <source>
        <dbReference type="Proteomes" id="UP000248597"/>
    </source>
</evidence>
<protein>
    <recommendedName>
        <fullName evidence="3">Carboxylic ester hydrolase</fullName>
        <ecNumber evidence="3">3.1.1.-</ecNumber>
    </recommendedName>
</protein>
<dbReference type="PROSITE" id="PS00122">
    <property type="entry name" value="CARBOXYLESTERASE_B_1"/>
    <property type="match status" value="1"/>
</dbReference>
<dbReference type="Pfam" id="PF00135">
    <property type="entry name" value="COesterase"/>
    <property type="match status" value="1"/>
</dbReference>
<dbReference type="Proteomes" id="UP000248597">
    <property type="component" value="Unassembled WGS sequence"/>
</dbReference>
<dbReference type="InterPro" id="IPR019826">
    <property type="entry name" value="Carboxylesterase_B_AS"/>
</dbReference>
<dbReference type="PANTHER" id="PTHR11559">
    <property type="entry name" value="CARBOXYLESTERASE"/>
    <property type="match status" value="1"/>
</dbReference>
<dbReference type="GO" id="GO:0016787">
    <property type="term" value="F:hydrolase activity"/>
    <property type="evidence" value="ECO:0007669"/>
    <property type="project" value="UniProtKB-KW"/>
</dbReference>
<dbReference type="EC" id="3.1.1.-" evidence="3"/>
<dbReference type="SUPFAM" id="SSF53474">
    <property type="entry name" value="alpha/beta-Hydrolases"/>
    <property type="match status" value="1"/>
</dbReference>
<organism evidence="5 6">
    <name type="scientific">Sphingopyxis macrogoltabida</name>
    <name type="common">Sphingomonas macrogoltabidus</name>
    <dbReference type="NCBI Taxonomy" id="33050"/>
    <lineage>
        <taxon>Bacteria</taxon>
        <taxon>Pseudomonadati</taxon>
        <taxon>Pseudomonadota</taxon>
        <taxon>Alphaproteobacteria</taxon>
        <taxon>Sphingomonadales</taxon>
        <taxon>Sphingomonadaceae</taxon>
        <taxon>Sphingopyxis</taxon>
    </lineage>
</organism>
<evidence type="ECO:0000256" key="1">
    <source>
        <dbReference type="ARBA" id="ARBA00005964"/>
    </source>
</evidence>
<name>A0A2W5KZ74_SPHMC</name>
<sequence>MELDSGHWCACGASFELDRICAALSDPGRHGRRRGLCVLAVRRRVSEAGDTVIVQAPAGALRGVRTPGATEFRAVPYAAPPTGANRWRAPIAAPQWTGVRDATEFGPDAMQRPSPLQAHSRAPGAGEDCLYLNIAVPEGGGEHLPVMVWFHGGSFMFGSASDRRTDPAAFAREGVICISVGFRLGIFGFLAHPDLAAESIANSAGNYSLLDQIAALRWIRDNIAAFGGNPDRITIFGVSSGGAAAALLLVSPLAKGLFHQAILESAGAFRPLARLDQAMIEGVKLGPVADLRRRSAEEILALETRLVPAQRSLTSARILRPIRDGWVVPADEHVAFSTGQIYAVPAIVGSNTDEGSRLVAAWKIDNREDWSAILRADFGPAARKAEQLYPATTDADARPAIAALFGDTQFQLGARELARRLGEHQPRTFRYLFTKKRAGASDGPHHGGEVPYVFGHLDQPPIGGATVEPDARDVSLSESIRRAWVRFAATGIPGTIDGVAWPDARSGSFVELGETTTVRAEWREAQIDFLCGVLGIGAKQ</sequence>
<reference evidence="5 6" key="1">
    <citation type="submission" date="2017-08" db="EMBL/GenBank/DDBJ databases">
        <title>Infants hospitalized years apart are colonized by the same room-sourced microbial strains.</title>
        <authorList>
            <person name="Brooks B."/>
            <person name="Olm M.R."/>
            <person name="Firek B.A."/>
            <person name="Baker R."/>
            <person name="Thomas B.C."/>
            <person name="Morowitz M.J."/>
            <person name="Banfield J.F."/>
        </authorList>
    </citation>
    <scope>NUCLEOTIDE SEQUENCE [LARGE SCALE GENOMIC DNA]</scope>
    <source>
        <strain evidence="5">S2_005_003_R2_47</strain>
    </source>
</reference>
<keyword evidence="2 3" id="KW-0378">Hydrolase</keyword>
<dbReference type="InterPro" id="IPR002018">
    <property type="entry name" value="CarbesteraseB"/>
</dbReference>
<accession>A0A2W5KZ74</accession>
<dbReference type="AlphaFoldDB" id="A0A2W5KZ74"/>
<evidence type="ECO:0000259" key="4">
    <source>
        <dbReference type="Pfam" id="PF00135"/>
    </source>
</evidence>
<dbReference type="InterPro" id="IPR050309">
    <property type="entry name" value="Type-B_Carboxylest/Lipase"/>
</dbReference>
<evidence type="ECO:0000256" key="2">
    <source>
        <dbReference type="ARBA" id="ARBA00022801"/>
    </source>
</evidence>